<dbReference type="GO" id="GO:0003676">
    <property type="term" value="F:nucleic acid binding"/>
    <property type="evidence" value="ECO:0007669"/>
    <property type="project" value="InterPro"/>
</dbReference>
<dbReference type="VEuPathDB" id="TrichDB:TVAG_121540"/>
<name>A2E965_TRIV3</name>
<dbReference type="PROSITE" id="PS50158">
    <property type="entry name" value="ZF_CCHC"/>
    <property type="match status" value="1"/>
</dbReference>
<dbReference type="InParanoid" id="A2E965"/>
<sequence length="161" mass="18692">MSFHRSKHKESEEQETYQRNEVDRSQICMRCGMIGHSTINCKSKLPSIKDLKAEMNSRMLTNVRNAPKEWKEDEFGLYLPAEPRIVEIKQTWKEGKFCFNCAAFGHDIDECPNPPFKTVYGLFEPYLADNSSKANLEKQRIIGAIHKFNQNSQSKNQETTE</sequence>
<dbReference type="VEuPathDB" id="TrichDB:TVAGG3_0421700"/>
<keyword evidence="4" id="KW-1185">Reference proteome</keyword>
<reference evidence="3" key="2">
    <citation type="journal article" date="2007" name="Science">
        <title>Draft genome sequence of the sexually transmitted pathogen Trichomonas vaginalis.</title>
        <authorList>
            <person name="Carlton J.M."/>
            <person name="Hirt R.P."/>
            <person name="Silva J.C."/>
            <person name="Delcher A.L."/>
            <person name="Schatz M."/>
            <person name="Zhao Q."/>
            <person name="Wortman J.R."/>
            <person name="Bidwell S.L."/>
            <person name="Alsmark U.C.M."/>
            <person name="Besteiro S."/>
            <person name="Sicheritz-Ponten T."/>
            <person name="Noel C.J."/>
            <person name="Dacks J.B."/>
            <person name="Foster P.G."/>
            <person name="Simillion C."/>
            <person name="Van de Peer Y."/>
            <person name="Miranda-Saavedra D."/>
            <person name="Barton G.J."/>
            <person name="Westrop G.D."/>
            <person name="Mueller S."/>
            <person name="Dessi D."/>
            <person name="Fiori P.L."/>
            <person name="Ren Q."/>
            <person name="Paulsen I."/>
            <person name="Zhang H."/>
            <person name="Bastida-Corcuera F.D."/>
            <person name="Simoes-Barbosa A."/>
            <person name="Brown M.T."/>
            <person name="Hayes R.D."/>
            <person name="Mukherjee M."/>
            <person name="Okumura C.Y."/>
            <person name="Schneider R."/>
            <person name="Smith A.J."/>
            <person name="Vanacova S."/>
            <person name="Villalvazo M."/>
            <person name="Haas B.J."/>
            <person name="Pertea M."/>
            <person name="Feldblyum T.V."/>
            <person name="Utterback T.R."/>
            <person name="Shu C.L."/>
            <person name="Osoegawa K."/>
            <person name="de Jong P.J."/>
            <person name="Hrdy I."/>
            <person name="Horvathova L."/>
            <person name="Zubacova Z."/>
            <person name="Dolezal P."/>
            <person name="Malik S.B."/>
            <person name="Logsdon J.M. Jr."/>
            <person name="Henze K."/>
            <person name="Gupta A."/>
            <person name="Wang C.C."/>
            <person name="Dunne R.L."/>
            <person name="Upcroft J.A."/>
            <person name="Upcroft P."/>
            <person name="White O."/>
            <person name="Salzberg S.L."/>
            <person name="Tang P."/>
            <person name="Chiu C.-H."/>
            <person name="Lee Y.-S."/>
            <person name="Embley T.M."/>
            <person name="Coombs G.H."/>
            <person name="Mottram J.C."/>
            <person name="Tachezy J."/>
            <person name="Fraser-Liggett C.M."/>
            <person name="Johnson P.J."/>
        </authorList>
    </citation>
    <scope>NUCLEOTIDE SEQUENCE [LARGE SCALE GENOMIC DNA]</scope>
    <source>
        <strain evidence="3">G3</strain>
    </source>
</reference>
<dbReference type="Proteomes" id="UP000001542">
    <property type="component" value="Unassembled WGS sequence"/>
</dbReference>
<gene>
    <name evidence="3" type="ORF">TVAG_121540</name>
</gene>
<keyword evidence="1" id="KW-0862">Zinc</keyword>
<dbReference type="EMBL" id="DS113332">
    <property type="protein sequence ID" value="EAY10750.1"/>
    <property type="molecule type" value="Genomic_DNA"/>
</dbReference>
<keyword evidence="1" id="KW-0863">Zinc-finger</keyword>
<dbReference type="SUPFAM" id="SSF57756">
    <property type="entry name" value="Retrovirus zinc finger-like domains"/>
    <property type="match status" value="1"/>
</dbReference>
<dbReference type="GO" id="GO:0008270">
    <property type="term" value="F:zinc ion binding"/>
    <property type="evidence" value="ECO:0007669"/>
    <property type="project" value="UniProtKB-KW"/>
</dbReference>
<dbReference type="Gene3D" id="4.10.60.10">
    <property type="entry name" value="Zinc finger, CCHC-type"/>
    <property type="match status" value="1"/>
</dbReference>
<dbReference type="OrthoDB" id="427960at2759"/>
<dbReference type="AlphaFoldDB" id="A2E965"/>
<dbReference type="InterPro" id="IPR001878">
    <property type="entry name" value="Znf_CCHC"/>
</dbReference>
<dbReference type="SMART" id="SM00343">
    <property type="entry name" value="ZnF_C2HC"/>
    <property type="match status" value="2"/>
</dbReference>
<dbReference type="InterPro" id="IPR036875">
    <property type="entry name" value="Znf_CCHC_sf"/>
</dbReference>
<evidence type="ECO:0000256" key="1">
    <source>
        <dbReference type="PROSITE-ProRule" id="PRU00047"/>
    </source>
</evidence>
<accession>A2E965</accession>
<reference evidence="3" key="1">
    <citation type="submission" date="2006-10" db="EMBL/GenBank/DDBJ databases">
        <authorList>
            <person name="Amadeo P."/>
            <person name="Zhao Q."/>
            <person name="Wortman J."/>
            <person name="Fraser-Liggett C."/>
            <person name="Carlton J."/>
        </authorList>
    </citation>
    <scope>NUCLEOTIDE SEQUENCE</scope>
    <source>
        <strain evidence="3">G3</strain>
    </source>
</reference>
<proteinExistence type="predicted"/>
<organism evidence="3 4">
    <name type="scientific">Trichomonas vaginalis (strain ATCC PRA-98 / G3)</name>
    <dbReference type="NCBI Taxonomy" id="412133"/>
    <lineage>
        <taxon>Eukaryota</taxon>
        <taxon>Metamonada</taxon>
        <taxon>Parabasalia</taxon>
        <taxon>Trichomonadida</taxon>
        <taxon>Trichomonadidae</taxon>
        <taxon>Trichomonas</taxon>
    </lineage>
</organism>
<dbReference type="RefSeq" id="XP_001322973.1">
    <property type="nucleotide sequence ID" value="XM_001322938.1"/>
</dbReference>
<feature type="domain" description="CCHC-type" evidence="2">
    <location>
        <begin position="98"/>
        <end position="113"/>
    </location>
</feature>
<evidence type="ECO:0000259" key="2">
    <source>
        <dbReference type="PROSITE" id="PS50158"/>
    </source>
</evidence>
<protein>
    <submittedName>
        <fullName evidence="3">Zinc knuckle family protein</fullName>
    </submittedName>
</protein>
<evidence type="ECO:0000313" key="4">
    <source>
        <dbReference type="Proteomes" id="UP000001542"/>
    </source>
</evidence>
<evidence type="ECO:0000313" key="3">
    <source>
        <dbReference type="EMBL" id="EAY10750.1"/>
    </source>
</evidence>
<keyword evidence="1" id="KW-0479">Metal-binding</keyword>
<dbReference type="KEGG" id="tva:4768685"/>